<dbReference type="PANTHER" id="PTHR21505:SF8">
    <property type="entry name" value="DPT-YFP REPRESSOR BY OVEREXPRESSION, ISOFORM D-RELATED"/>
    <property type="match status" value="1"/>
</dbReference>
<reference evidence="2 3" key="1">
    <citation type="submission" date="2019-08" db="EMBL/GenBank/DDBJ databases">
        <title>Whole genome of Aphis craccivora.</title>
        <authorList>
            <person name="Voronova N.V."/>
            <person name="Shulinski R.S."/>
            <person name="Bandarenka Y.V."/>
            <person name="Zhorov D.G."/>
            <person name="Warner D."/>
        </authorList>
    </citation>
    <scope>NUCLEOTIDE SEQUENCE [LARGE SCALE GENOMIC DNA]</scope>
    <source>
        <strain evidence="2">180601</strain>
        <tissue evidence="2">Whole Body</tissue>
    </source>
</reference>
<protein>
    <submittedName>
        <fullName evidence="2">MADF domain-containing protein</fullName>
    </submittedName>
</protein>
<dbReference type="Proteomes" id="UP000478052">
    <property type="component" value="Unassembled WGS sequence"/>
</dbReference>
<dbReference type="SMART" id="SM00595">
    <property type="entry name" value="MADF"/>
    <property type="match status" value="1"/>
</dbReference>
<comment type="caution">
    <text evidence="2">The sequence shown here is derived from an EMBL/GenBank/DDBJ whole genome shotgun (WGS) entry which is preliminary data.</text>
</comment>
<sequence length="120" mass="14078">MVFNNIEFLKHYEEHPCLWDKSIPDFKNRQKRDAAEEKLLPVSGLSNIKELRAKIRSIRGTYNQEVGKIKKSMRTGSGAADVYKPKLNWFSYADSFLRKNIEQEIETESNLVSYKFILTF</sequence>
<dbReference type="Pfam" id="PF10545">
    <property type="entry name" value="MADF_DNA_bdg"/>
    <property type="match status" value="1"/>
</dbReference>
<evidence type="ECO:0000259" key="1">
    <source>
        <dbReference type="PROSITE" id="PS51029"/>
    </source>
</evidence>
<gene>
    <name evidence="2" type="ORF">FWK35_00020800</name>
</gene>
<dbReference type="EMBL" id="VUJU01009634">
    <property type="protein sequence ID" value="KAF0718817.1"/>
    <property type="molecule type" value="Genomic_DNA"/>
</dbReference>
<dbReference type="AlphaFoldDB" id="A0A6G0W1I2"/>
<dbReference type="InterPro" id="IPR006578">
    <property type="entry name" value="MADF-dom"/>
</dbReference>
<name>A0A6G0W1I2_APHCR</name>
<dbReference type="PROSITE" id="PS51029">
    <property type="entry name" value="MADF"/>
    <property type="match status" value="1"/>
</dbReference>
<accession>A0A6G0W1I2</accession>
<proteinExistence type="predicted"/>
<evidence type="ECO:0000313" key="2">
    <source>
        <dbReference type="EMBL" id="KAF0718817.1"/>
    </source>
</evidence>
<dbReference type="OrthoDB" id="8190343at2759"/>
<evidence type="ECO:0000313" key="3">
    <source>
        <dbReference type="Proteomes" id="UP000478052"/>
    </source>
</evidence>
<dbReference type="PANTHER" id="PTHR21505">
    <property type="entry name" value="MADF DOMAIN-CONTAINING PROTEIN-RELATED"/>
    <property type="match status" value="1"/>
</dbReference>
<feature type="domain" description="MADF" evidence="1">
    <location>
        <begin position="7"/>
        <end position="102"/>
    </location>
</feature>
<organism evidence="2 3">
    <name type="scientific">Aphis craccivora</name>
    <name type="common">Cowpea aphid</name>
    <dbReference type="NCBI Taxonomy" id="307492"/>
    <lineage>
        <taxon>Eukaryota</taxon>
        <taxon>Metazoa</taxon>
        <taxon>Ecdysozoa</taxon>
        <taxon>Arthropoda</taxon>
        <taxon>Hexapoda</taxon>
        <taxon>Insecta</taxon>
        <taxon>Pterygota</taxon>
        <taxon>Neoptera</taxon>
        <taxon>Paraneoptera</taxon>
        <taxon>Hemiptera</taxon>
        <taxon>Sternorrhyncha</taxon>
        <taxon>Aphidomorpha</taxon>
        <taxon>Aphidoidea</taxon>
        <taxon>Aphididae</taxon>
        <taxon>Aphidini</taxon>
        <taxon>Aphis</taxon>
        <taxon>Aphis</taxon>
    </lineage>
</organism>
<keyword evidence="3" id="KW-1185">Reference proteome</keyword>